<accession>A0A931FHA3</accession>
<comment type="caution">
    <text evidence="1">The sequence shown here is derived from an EMBL/GenBank/DDBJ whole genome shotgun (WGS) entry which is preliminary data.</text>
</comment>
<reference evidence="1 2" key="1">
    <citation type="submission" date="2020-11" db="EMBL/GenBank/DDBJ databases">
        <authorList>
            <person name="Kim M.K."/>
        </authorList>
    </citation>
    <scope>NUCLEOTIDE SEQUENCE [LARGE SCALE GENOMIC DNA]</scope>
    <source>
        <strain evidence="1 2">BT439</strain>
    </source>
</reference>
<dbReference type="EMBL" id="JADQDP010000001">
    <property type="protein sequence ID" value="MBF9140847.1"/>
    <property type="molecule type" value="Genomic_DNA"/>
</dbReference>
<gene>
    <name evidence="1" type="ORF">I2I01_04330</name>
</gene>
<evidence type="ECO:0000313" key="1">
    <source>
        <dbReference type="EMBL" id="MBF9140847.1"/>
    </source>
</evidence>
<dbReference type="Proteomes" id="UP000645610">
    <property type="component" value="Unassembled WGS sequence"/>
</dbReference>
<keyword evidence="2" id="KW-1185">Reference proteome</keyword>
<name>A0A931FHA3_9BACT</name>
<dbReference type="RefSeq" id="WP_196285183.1">
    <property type="nucleotide sequence ID" value="NZ_JADQDP010000001.1"/>
</dbReference>
<evidence type="ECO:0000313" key="2">
    <source>
        <dbReference type="Proteomes" id="UP000645610"/>
    </source>
</evidence>
<organism evidence="1 2">
    <name type="scientific">Hymenobacter properus</name>
    <dbReference type="NCBI Taxonomy" id="2791026"/>
    <lineage>
        <taxon>Bacteria</taxon>
        <taxon>Pseudomonadati</taxon>
        <taxon>Bacteroidota</taxon>
        <taxon>Cytophagia</taxon>
        <taxon>Cytophagales</taxon>
        <taxon>Hymenobacteraceae</taxon>
        <taxon>Hymenobacter</taxon>
    </lineage>
</organism>
<proteinExistence type="predicted"/>
<dbReference type="AlphaFoldDB" id="A0A931FHA3"/>
<protein>
    <submittedName>
        <fullName evidence="1">Uncharacterized protein</fullName>
    </submittedName>
</protein>
<sequence length="169" mass="18700">MEPVTPTIISPPVDCESFTTPDGTTYTRTDTLALGRARLLQRFQTELQFGTSIPALQKLVMETYAAYNSRRDVDGAQLLGSLKDRLDLLGQNRMREAEIVALFYNAPDEDPTSYDHAAITQKVNVAWRAIDADFFTHAAFKLLLRTATHYPSLENLATPEPSAPGLPTA</sequence>